<dbReference type="InterPro" id="IPR041628">
    <property type="entry name" value="ChlI/MoxR_AAA_lid"/>
</dbReference>
<dbReference type="EC" id="3.6.3.-" evidence="5"/>
<keyword evidence="1" id="KW-0547">Nucleotide-binding</keyword>
<dbReference type="InterPro" id="IPR027417">
    <property type="entry name" value="P-loop_NTPase"/>
</dbReference>
<dbReference type="InterPro" id="IPR011703">
    <property type="entry name" value="ATPase_AAA-3"/>
</dbReference>
<comment type="similarity">
    <text evidence="3">Belongs to the MoxR family.</text>
</comment>
<reference evidence="5" key="1">
    <citation type="submission" date="2022-08" db="EMBL/GenBank/DDBJ databases">
        <title>Genomic Encyclopedia of Type Strains, Phase V (KMG-V): Genome sequencing to study the core and pangenomes of soil and plant-associated prokaryotes.</title>
        <authorList>
            <person name="Whitman W."/>
        </authorList>
    </citation>
    <scope>NUCLEOTIDE SEQUENCE</scope>
    <source>
        <strain evidence="5">SP3049</strain>
    </source>
</reference>
<dbReference type="Pfam" id="PF07726">
    <property type="entry name" value="AAA_3"/>
    <property type="match status" value="1"/>
</dbReference>
<dbReference type="Pfam" id="PF17863">
    <property type="entry name" value="AAA_lid_2"/>
    <property type="match status" value="1"/>
</dbReference>
<dbReference type="EMBL" id="JANUAE010000010">
    <property type="protein sequence ID" value="MCS3711067.1"/>
    <property type="molecule type" value="Genomic_DNA"/>
</dbReference>
<dbReference type="Gene3D" id="3.40.50.300">
    <property type="entry name" value="P-loop containing nucleotide triphosphate hydrolases"/>
    <property type="match status" value="1"/>
</dbReference>
<evidence type="ECO:0000313" key="6">
    <source>
        <dbReference type="Proteomes" id="UP001155057"/>
    </source>
</evidence>
<dbReference type="PIRSF" id="PIRSF002849">
    <property type="entry name" value="AAA_ATPase_chaperone_MoxR_prd"/>
    <property type="match status" value="1"/>
</dbReference>
<dbReference type="GO" id="GO:0005524">
    <property type="term" value="F:ATP binding"/>
    <property type="evidence" value="ECO:0007669"/>
    <property type="project" value="UniProtKB-KW"/>
</dbReference>
<dbReference type="InterPro" id="IPR003593">
    <property type="entry name" value="AAA+_ATPase"/>
</dbReference>
<evidence type="ECO:0000256" key="1">
    <source>
        <dbReference type="ARBA" id="ARBA00022741"/>
    </source>
</evidence>
<name>A0A9X2QDG4_9BACT</name>
<keyword evidence="2" id="KW-0067">ATP-binding</keyword>
<dbReference type="AlphaFoldDB" id="A0A9X2QDG4"/>
<feature type="domain" description="AAA+ ATPase" evidence="4">
    <location>
        <begin position="49"/>
        <end position="192"/>
    </location>
</feature>
<gene>
    <name evidence="5" type="ORF">GGP61_002693</name>
</gene>
<accession>A0A9X2QDG4</accession>
<dbReference type="CDD" id="cd00009">
    <property type="entry name" value="AAA"/>
    <property type="match status" value="1"/>
</dbReference>
<evidence type="ECO:0000313" key="5">
    <source>
        <dbReference type="EMBL" id="MCS3711067.1"/>
    </source>
</evidence>
<proteinExistence type="inferred from homology"/>
<dbReference type="PANTHER" id="PTHR42759:SF1">
    <property type="entry name" value="MAGNESIUM-CHELATASE SUBUNIT CHLD"/>
    <property type="match status" value="1"/>
</dbReference>
<sequence length="331" mass="36457">MPPSSSSPPQDPETLDDLSTAYDRLRQEIGKVIVGQEDIIEMVVVCLMARGHTLLIGVPGLAKTLLVRTLAGALDLDFSRIQFTPDLMPSDITGTEIIQDTQDGRHFEFAAGPVFANVILADEINRTPPKTQAALLEAMQEQHVTAAGETHTLDDPFFVLATQNPIEQEGTYPLPEAQLDRFMLNLWLDYPSFDEETEVVRSTTAGPQSEVSPVMSADELQSYQEFVRQIPVADNVIEYAVQLVTRTRPDSGEAPEFIQDYLSYGAGPRASQYLVLGAKTLSALDGRMTPVEDDVRRMAVPVLRHRIVPSFNAEADDVSSVGLIDQLLDEM</sequence>
<dbReference type="PANTHER" id="PTHR42759">
    <property type="entry name" value="MOXR FAMILY PROTEIN"/>
    <property type="match status" value="1"/>
</dbReference>
<protein>
    <submittedName>
        <fullName evidence="5">MoxR-like ATPase</fullName>
        <ecNumber evidence="5">3.6.3.-</ecNumber>
    </submittedName>
</protein>
<dbReference type="GO" id="GO:0016887">
    <property type="term" value="F:ATP hydrolysis activity"/>
    <property type="evidence" value="ECO:0007669"/>
    <property type="project" value="InterPro"/>
</dbReference>
<dbReference type="Proteomes" id="UP001155057">
    <property type="component" value="Unassembled WGS sequence"/>
</dbReference>
<dbReference type="SMART" id="SM00382">
    <property type="entry name" value="AAA"/>
    <property type="match status" value="1"/>
</dbReference>
<dbReference type="RefSeq" id="WP_011404542.1">
    <property type="nucleotide sequence ID" value="NZ_CALTSH010000017.1"/>
</dbReference>
<dbReference type="SUPFAM" id="SSF52540">
    <property type="entry name" value="P-loop containing nucleoside triphosphate hydrolases"/>
    <property type="match status" value="1"/>
</dbReference>
<organism evidence="5 6">
    <name type="scientific">Salinibacter ruber</name>
    <dbReference type="NCBI Taxonomy" id="146919"/>
    <lineage>
        <taxon>Bacteria</taxon>
        <taxon>Pseudomonadati</taxon>
        <taxon>Rhodothermota</taxon>
        <taxon>Rhodothermia</taxon>
        <taxon>Rhodothermales</taxon>
        <taxon>Salinibacteraceae</taxon>
        <taxon>Salinibacter</taxon>
    </lineage>
</organism>
<dbReference type="FunFam" id="3.40.50.300:FF:000640">
    <property type="entry name" value="MoxR family ATPase"/>
    <property type="match status" value="1"/>
</dbReference>
<evidence type="ECO:0000256" key="3">
    <source>
        <dbReference type="ARBA" id="ARBA00061607"/>
    </source>
</evidence>
<evidence type="ECO:0000259" key="4">
    <source>
        <dbReference type="SMART" id="SM00382"/>
    </source>
</evidence>
<keyword evidence="5" id="KW-0378">Hydrolase</keyword>
<dbReference type="InterPro" id="IPR050764">
    <property type="entry name" value="CbbQ/NirQ/NorQ/GpvN"/>
</dbReference>
<dbReference type="Gene3D" id="1.10.8.80">
    <property type="entry name" value="Magnesium chelatase subunit I, C-Terminal domain"/>
    <property type="match status" value="1"/>
</dbReference>
<comment type="caution">
    <text evidence="5">The sequence shown here is derived from an EMBL/GenBank/DDBJ whole genome shotgun (WGS) entry which is preliminary data.</text>
</comment>
<evidence type="ECO:0000256" key="2">
    <source>
        <dbReference type="ARBA" id="ARBA00022840"/>
    </source>
</evidence>